<dbReference type="GO" id="GO:0016787">
    <property type="term" value="F:hydrolase activity"/>
    <property type="evidence" value="ECO:0007669"/>
    <property type="project" value="UniProtKB-KW"/>
</dbReference>
<dbReference type="Proteomes" id="UP000813385">
    <property type="component" value="Unassembled WGS sequence"/>
</dbReference>
<name>A0A8K0TTR8_9PEZI</name>
<evidence type="ECO:0000256" key="1">
    <source>
        <dbReference type="SAM" id="SignalP"/>
    </source>
</evidence>
<evidence type="ECO:0000313" key="2">
    <source>
        <dbReference type="EMBL" id="KAH7376499.1"/>
    </source>
</evidence>
<sequence>MVSPTATLLALWGLTVTASCTSCKGINAISAKCRSQETPYARDAFYVGGQDLAGASGTLTVNQIYVEKLQPAGQIGSAKPIVFFHGGGVSAITWLNTPDGRPGWASHFIQQGLTVYLVDANSVGRSSPNNPTTFNLIPGTAAESLTNYFTDPTGYPQAGLHTQWPGTGRAGDPTFDQFKQALIPLTTNFVAQENAMRAAGCELLKLIGEKSYLISHSLGSRTPVLLSNDCPEYVAGNINLEAATSPFWAYAWTLGGFPSSPWGLTNTPVDYEPAVSSPSELRTVSVGNETLAHRNCILQAEPARKLPKIASVPYVMVTGEASVHATYDHCVVYFLRQAGGDPEYIKLADLGIKGNGHFFHLKLNNLEIADVVSGWINKTDNALA</sequence>
<organism evidence="2 3">
    <name type="scientific">Plectosphaerella cucumerina</name>
    <dbReference type="NCBI Taxonomy" id="40658"/>
    <lineage>
        <taxon>Eukaryota</taxon>
        <taxon>Fungi</taxon>
        <taxon>Dikarya</taxon>
        <taxon>Ascomycota</taxon>
        <taxon>Pezizomycotina</taxon>
        <taxon>Sordariomycetes</taxon>
        <taxon>Hypocreomycetidae</taxon>
        <taxon>Glomerellales</taxon>
        <taxon>Plectosphaerellaceae</taxon>
        <taxon>Plectosphaerella</taxon>
    </lineage>
</organism>
<dbReference type="EMBL" id="JAGPXD010000001">
    <property type="protein sequence ID" value="KAH7376499.1"/>
    <property type="molecule type" value="Genomic_DNA"/>
</dbReference>
<feature type="signal peptide" evidence="1">
    <location>
        <begin position="1"/>
        <end position="20"/>
    </location>
</feature>
<keyword evidence="2" id="KW-0378">Hydrolase</keyword>
<accession>A0A8K0TTR8</accession>
<keyword evidence="1" id="KW-0732">Signal</keyword>
<gene>
    <name evidence="2" type="ORF">B0T11DRAFT_293992</name>
</gene>
<dbReference type="InterPro" id="IPR029058">
    <property type="entry name" value="AB_hydrolase_fold"/>
</dbReference>
<dbReference type="InterPro" id="IPR050228">
    <property type="entry name" value="Carboxylesterase_BioH"/>
</dbReference>
<keyword evidence="3" id="KW-1185">Reference proteome</keyword>
<dbReference type="PANTHER" id="PTHR43194:SF4">
    <property type="entry name" value="AB HYDROLASE-1 DOMAIN-CONTAINING PROTEIN"/>
    <property type="match status" value="1"/>
</dbReference>
<dbReference type="PANTHER" id="PTHR43194">
    <property type="entry name" value="HYDROLASE ALPHA/BETA FOLD FAMILY"/>
    <property type="match status" value="1"/>
</dbReference>
<reference evidence="2" key="1">
    <citation type="journal article" date="2021" name="Nat. Commun.">
        <title>Genetic determinants of endophytism in the Arabidopsis root mycobiome.</title>
        <authorList>
            <person name="Mesny F."/>
            <person name="Miyauchi S."/>
            <person name="Thiergart T."/>
            <person name="Pickel B."/>
            <person name="Atanasova L."/>
            <person name="Karlsson M."/>
            <person name="Huettel B."/>
            <person name="Barry K.W."/>
            <person name="Haridas S."/>
            <person name="Chen C."/>
            <person name="Bauer D."/>
            <person name="Andreopoulos W."/>
            <person name="Pangilinan J."/>
            <person name="LaButti K."/>
            <person name="Riley R."/>
            <person name="Lipzen A."/>
            <person name="Clum A."/>
            <person name="Drula E."/>
            <person name="Henrissat B."/>
            <person name="Kohler A."/>
            <person name="Grigoriev I.V."/>
            <person name="Martin F.M."/>
            <person name="Hacquard S."/>
        </authorList>
    </citation>
    <scope>NUCLEOTIDE SEQUENCE</scope>
    <source>
        <strain evidence="2">MPI-CAGE-AT-0016</strain>
    </source>
</reference>
<dbReference type="Gene3D" id="3.40.50.1820">
    <property type="entry name" value="alpha/beta hydrolase"/>
    <property type="match status" value="1"/>
</dbReference>
<dbReference type="AlphaFoldDB" id="A0A8K0TTR8"/>
<dbReference type="OrthoDB" id="9978720at2759"/>
<dbReference type="SUPFAM" id="SSF53474">
    <property type="entry name" value="alpha/beta-Hydrolases"/>
    <property type="match status" value="1"/>
</dbReference>
<dbReference type="CDD" id="cd12809">
    <property type="entry name" value="Esterase_713_like-2"/>
    <property type="match status" value="1"/>
</dbReference>
<evidence type="ECO:0000313" key="3">
    <source>
        <dbReference type="Proteomes" id="UP000813385"/>
    </source>
</evidence>
<comment type="caution">
    <text evidence="2">The sequence shown here is derived from an EMBL/GenBank/DDBJ whole genome shotgun (WGS) entry which is preliminary data.</text>
</comment>
<proteinExistence type="predicted"/>
<feature type="chain" id="PRO_5035436251" evidence="1">
    <location>
        <begin position="21"/>
        <end position="384"/>
    </location>
</feature>
<protein>
    <submittedName>
        <fullName evidence="2">Alpha/Beta hydrolase protein</fullName>
    </submittedName>
</protein>